<dbReference type="EC" id="6.3.4.15" evidence="6"/>
<evidence type="ECO:0000256" key="3">
    <source>
        <dbReference type="ARBA" id="ARBA00022840"/>
    </source>
</evidence>
<keyword evidence="3 6" id="KW-0067">ATP-binding</keyword>
<dbReference type="GO" id="GO:0005737">
    <property type="term" value="C:cytoplasm"/>
    <property type="evidence" value="ECO:0007669"/>
    <property type="project" value="TreeGrafter"/>
</dbReference>
<dbReference type="Gene3D" id="2.30.30.100">
    <property type="match status" value="1"/>
</dbReference>
<dbReference type="AlphaFoldDB" id="A0A1G6HAG3"/>
<evidence type="ECO:0000256" key="5">
    <source>
        <dbReference type="ARBA" id="ARBA00023267"/>
    </source>
</evidence>
<reference evidence="9" key="1">
    <citation type="submission" date="2016-09" db="EMBL/GenBank/DDBJ databases">
        <authorList>
            <person name="Varghese N."/>
            <person name="Submissions S."/>
        </authorList>
    </citation>
    <scope>NUCLEOTIDE SEQUENCE [LARGE SCALE GENOMIC DNA]</scope>
    <source>
        <strain evidence="9">S5</strain>
    </source>
</reference>
<dbReference type="Pfam" id="PF03099">
    <property type="entry name" value="BPL_LplA_LipB"/>
    <property type="match status" value="1"/>
</dbReference>
<feature type="domain" description="BPL/LPL catalytic" evidence="7">
    <location>
        <begin position="67"/>
        <end position="259"/>
    </location>
</feature>
<dbReference type="GO" id="GO:0016740">
    <property type="term" value="F:transferase activity"/>
    <property type="evidence" value="ECO:0007669"/>
    <property type="project" value="UniProtKB-ARBA"/>
</dbReference>
<dbReference type="SUPFAM" id="SSF55681">
    <property type="entry name" value="Class II aaRS and biotin synthetases"/>
    <property type="match status" value="1"/>
</dbReference>
<keyword evidence="5 6" id="KW-0092">Biotin</keyword>
<dbReference type="NCBIfam" id="TIGR00121">
    <property type="entry name" value="birA_ligase"/>
    <property type="match status" value="1"/>
</dbReference>
<keyword evidence="6" id="KW-0678">Repressor</keyword>
<dbReference type="GO" id="GO:0005524">
    <property type="term" value="F:ATP binding"/>
    <property type="evidence" value="ECO:0007669"/>
    <property type="project" value="UniProtKB-UniRule"/>
</dbReference>
<dbReference type="CDD" id="cd00090">
    <property type="entry name" value="HTH_ARSR"/>
    <property type="match status" value="1"/>
</dbReference>
<dbReference type="STRING" id="1612202.SAMN05421734_102409"/>
<accession>A0A1G6HAG3</accession>
<comment type="caution">
    <text evidence="6">Lacks conserved residue(s) required for the propagation of feature annotation.</text>
</comment>
<feature type="DNA-binding region" description="H-T-H motif" evidence="6">
    <location>
        <begin position="22"/>
        <end position="41"/>
    </location>
</feature>
<feature type="binding site" evidence="6">
    <location>
        <position position="117"/>
    </location>
    <ligand>
        <name>biotin</name>
        <dbReference type="ChEBI" id="CHEBI:57586"/>
    </ligand>
</feature>
<dbReference type="InterPro" id="IPR013196">
    <property type="entry name" value="HTH_11"/>
</dbReference>
<dbReference type="GO" id="GO:0003677">
    <property type="term" value="F:DNA binding"/>
    <property type="evidence" value="ECO:0007669"/>
    <property type="project" value="UniProtKB-UniRule"/>
</dbReference>
<dbReference type="InterPro" id="IPR036388">
    <property type="entry name" value="WH-like_DNA-bd_sf"/>
</dbReference>
<feature type="binding site" evidence="6">
    <location>
        <position position="188"/>
    </location>
    <ligand>
        <name>biotin</name>
        <dbReference type="ChEBI" id="CHEBI:57586"/>
    </ligand>
</feature>
<dbReference type="InterPro" id="IPR003142">
    <property type="entry name" value="BPL_C"/>
</dbReference>
<dbReference type="HAMAP" id="MF_00978">
    <property type="entry name" value="Bifunct_BirA"/>
    <property type="match status" value="1"/>
</dbReference>
<dbReference type="InterPro" id="IPR004143">
    <property type="entry name" value="BPL_LPL_catalytic"/>
</dbReference>
<evidence type="ECO:0000256" key="6">
    <source>
        <dbReference type="HAMAP-Rule" id="MF_00978"/>
    </source>
</evidence>
<organism evidence="8 9">
    <name type="scientific">Pelagirhabdus alkalitolerans</name>
    <dbReference type="NCBI Taxonomy" id="1612202"/>
    <lineage>
        <taxon>Bacteria</taxon>
        <taxon>Bacillati</taxon>
        <taxon>Bacillota</taxon>
        <taxon>Bacilli</taxon>
        <taxon>Bacillales</taxon>
        <taxon>Bacillaceae</taxon>
        <taxon>Pelagirhabdus</taxon>
    </lineage>
</organism>
<dbReference type="SUPFAM" id="SSF46785">
    <property type="entry name" value="Winged helix' DNA-binding domain"/>
    <property type="match status" value="1"/>
</dbReference>
<dbReference type="InterPro" id="IPR008988">
    <property type="entry name" value="Transcriptional_repressor_C"/>
</dbReference>
<keyword evidence="6" id="KW-0804">Transcription</keyword>
<evidence type="ECO:0000259" key="7">
    <source>
        <dbReference type="PROSITE" id="PS51733"/>
    </source>
</evidence>
<evidence type="ECO:0000313" key="8">
    <source>
        <dbReference type="EMBL" id="SDB91143.1"/>
    </source>
</evidence>
<dbReference type="SUPFAM" id="SSF50037">
    <property type="entry name" value="C-terminal domain of transcriptional repressors"/>
    <property type="match status" value="1"/>
</dbReference>
<dbReference type="Proteomes" id="UP000242949">
    <property type="component" value="Unassembled WGS sequence"/>
</dbReference>
<comment type="similarity">
    <text evidence="6">Belongs to the biotin--protein ligase family.</text>
</comment>
<dbReference type="PROSITE" id="PS51733">
    <property type="entry name" value="BPL_LPL_CATALYTIC"/>
    <property type="match status" value="1"/>
</dbReference>
<dbReference type="GO" id="GO:0009249">
    <property type="term" value="P:protein lipoylation"/>
    <property type="evidence" value="ECO:0007669"/>
    <property type="project" value="UniProtKB-ARBA"/>
</dbReference>
<dbReference type="Pfam" id="PF08279">
    <property type="entry name" value="HTH_11"/>
    <property type="match status" value="1"/>
</dbReference>
<dbReference type="Pfam" id="PF02237">
    <property type="entry name" value="BPL_C"/>
    <property type="match status" value="1"/>
</dbReference>
<evidence type="ECO:0000313" key="9">
    <source>
        <dbReference type="Proteomes" id="UP000242949"/>
    </source>
</evidence>
<dbReference type="Gene3D" id="1.10.10.10">
    <property type="entry name" value="Winged helix-like DNA-binding domain superfamily/Winged helix DNA-binding domain"/>
    <property type="match status" value="1"/>
</dbReference>
<keyword evidence="1 6" id="KW-0436">Ligase</keyword>
<dbReference type="PANTHER" id="PTHR12835">
    <property type="entry name" value="BIOTIN PROTEIN LIGASE"/>
    <property type="match status" value="1"/>
</dbReference>
<evidence type="ECO:0000256" key="1">
    <source>
        <dbReference type="ARBA" id="ARBA00022598"/>
    </source>
</evidence>
<keyword evidence="6" id="KW-0805">Transcription regulation</keyword>
<comment type="function">
    <text evidence="6">Acts both as a biotin--[acetyl-CoA-carboxylase] ligase and a repressor.</text>
</comment>
<dbReference type="InterPro" id="IPR030855">
    <property type="entry name" value="Bifunct_BirA"/>
</dbReference>
<dbReference type="InterPro" id="IPR004408">
    <property type="entry name" value="Biotin_CoA_COase_ligase"/>
</dbReference>
<keyword evidence="2 6" id="KW-0547">Nucleotide-binding</keyword>
<proteinExistence type="inferred from homology"/>
<sequence>MASTREQLITLLSSKSNTFVSGQWISEQLNLSRTAVWKQIKQLKSDGYVFEAVPNKGYRLVTIPDKVSENTLVWGLETKWLGREVEHYSSLDSTQTLAKKRALEDGHHGLVVVADKQNKGKGRLNRYWESDHDQGVWMSFVLKPDLEPSHAPQLTLLTAVVLAETIESISNVTPQIKWPNDLLLDGKKVAGILTEMQGEQDQIHFVVIGLGLNLNQKNFSKQLSEIATSLCQHTTHSYDKNAFIQAFLTHFEQAYDVFIQHGFDQVRNKWLTYGFRLNETVSYQVGKKAKTGQIRGITDQGALIIENDQKQEYIYSGEIDWFKEDK</sequence>
<keyword evidence="4 6" id="KW-0238">DNA-binding</keyword>
<evidence type="ECO:0000256" key="4">
    <source>
        <dbReference type="ARBA" id="ARBA00023125"/>
    </source>
</evidence>
<dbReference type="EMBL" id="FMYI01000002">
    <property type="protein sequence ID" value="SDB91143.1"/>
    <property type="molecule type" value="Genomic_DNA"/>
</dbReference>
<dbReference type="InterPro" id="IPR036390">
    <property type="entry name" value="WH_DNA-bd_sf"/>
</dbReference>
<dbReference type="Gene3D" id="3.30.930.10">
    <property type="entry name" value="Bira Bifunctional Protein, Domain 2"/>
    <property type="match status" value="1"/>
</dbReference>
<dbReference type="GO" id="GO:0004077">
    <property type="term" value="F:biotin--[biotin carboxyl-carrier protein] ligase activity"/>
    <property type="evidence" value="ECO:0007669"/>
    <property type="project" value="UniProtKB-UniRule"/>
</dbReference>
<dbReference type="InterPro" id="IPR045864">
    <property type="entry name" value="aa-tRNA-synth_II/BPL/LPL"/>
</dbReference>
<keyword evidence="9" id="KW-1185">Reference proteome</keyword>
<dbReference type="PANTHER" id="PTHR12835:SF5">
    <property type="entry name" value="BIOTIN--PROTEIN LIGASE"/>
    <property type="match status" value="1"/>
</dbReference>
<dbReference type="CDD" id="cd16442">
    <property type="entry name" value="BPL"/>
    <property type="match status" value="1"/>
</dbReference>
<dbReference type="RefSeq" id="WP_090793564.1">
    <property type="nucleotide sequence ID" value="NZ_FMYI01000002.1"/>
</dbReference>
<gene>
    <name evidence="6" type="primary">birA</name>
    <name evidence="8" type="ORF">SAMN05421734_102409</name>
</gene>
<comment type="catalytic activity">
    <reaction evidence="6">
        <text>biotin + L-lysyl-[protein] + ATP = N(6)-biotinyl-L-lysyl-[protein] + AMP + diphosphate + H(+)</text>
        <dbReference type="Rhea" id="RHEA:11756"/>
        <dbReference type="Rhea" id="RHEA-COMP:9752"/>
        <dbReference type="Rhea" id="RHEA-COMP:10505"/>
        <dbReference type="ChEBI" id="CHEBI:15378"/>
        <dbReference type="ChEBI" id="CHEBI:29969"/>
        <dbReference type="ChEBI" id="CHEBI:30616"/>
        <dbReference type="ChEBI" id="CHEBI:33019"/>
        <dbReference type="ChEBI" id="CHEBI:57586"/>
        <dbReference type="ChEBI" id="CHEBI:83144"/>
        <dbReference type="ChEBI" id="CHEBI:456215"/>
        <dbReference type="EC" id="6.3.4.15"/>
    </reaction>
</comment>
<protein>
    <recommendedName>
        <fullName evidence="6">Bifunctional ligase/repressor BirA</fullName>
    </recommendedName>
    <alternativeName>
        <fullName evidence="6">Biotin--[acetyl-CoA-carboxylase] ligase</fullName>
        <ecNumber evidence="6">6.3.4.15</ecNumber>
    </alternativeName>
    <alternativeName>
        <fullName evidence="6">Biotin--protein ligase</fullName>
    </alternativeName>
    <alternativeName>
        <fullName evidence="6">Biotin-[acetyl-CoA carboxylase] synthetase</fullName>
    </alternativeName>
</protein>
<evidence type="ECO:0000256" key="2">
    <source>
        <dbReference type="ARBA" id="ARBA00022741"/>
    </source>
</evidence>
<name>A0A1G6HAG3_9BACI</name>
<dbReference type="OrthoDB" id="9807064at2"/>
<dbReference type="GO" id="GO:0006355">
    <property type="term" value="P:regulation of DNA-templated transcription"/>
    <property type="evidence" value="ECO:0007669"/>
    <property type="project" value="UniProtKB-UniRule"/>
</dbReference>
<dbReference type="InterPro" id="IPR011991">
    <property type="entry name" value="ArsR-like_HTH"/>
</dbReference>